<dbReference type="OrthoDB" id="10003767at2759"/>
<comment type="caution">
    <text evidence="1">The sequence shown here is derived from an EMBL/GenBank/DDBJ whole genome shotgun (WGS) entry which is preliminary data.</text>
</comment>
<name>A0A2B7Y6U6_POLH7</name>
<dbReference type="GO" id="GO:0005739">
    <property type="term" value="C:mitochondrion"/>
    <property type="evidence" value="ECO:0007669"/>
    <property type="project" value="TreeGrafter"/>
</dbReference>
<protein>
    <recommendedName>
        <fullName evidence="3">Aminoglycoside phosphotransferase domain-containing protein</fullName>
    </recommendedName>
</protein>
<dbReference type="AlphaFoldDB" id="A0A2B7Y6U6"/>
<accession>A0A2B7Y6U6</accession>
<evidence type="ECO:0000313" key="2">
    <source>
        <dbReference type="Proteomes" id="UP000224634"/>
    </source>
</evidence>
<proteinExistence type="predicted"/>
<sequence length="270" mass="30638">MTGRSPEDCLTSAARREMACLLDHAKPQPRKTFLLPTDYDVHPREHTSLLSEFLRLAPLLVPSESGLSALTLRHPDLSLANILLVPGSTEIASIIDGLQIPKLPEDFHSMSTEGQIEAKTTFQLEEANLYFMAATGMHNNEHIKVLRIPHNPMRKYLIQQTGYPWDGDIISLRAALVGITSAKFWGSISDLPCPVSFGDEEREKAMRESSEWNESKALLSIIRNDLGIDLEGRTEPGKWYECAVARNREFRMEMLRQSEVHEREICWRNL</sequence>
<gene>
    <name evidence="1" type="ORF">AJ80_05078</name>
</gene>
<reference evidence="1 2" key="1">
    <citation type="submission" date="2017-10" db="EMBL/GenBank/DDBJ databases">
        <title>Comparative genomics in systemic dimorphic fungi from Ajellomycetaceae.</title>
        <authorList>
            <person name="Munoz J.F."/>
            <person name="Mcewen J.G."/>
            <person name="Clay O.K."/>
            <person name="Cuomo C.A."/>
        </authorList>
    </citation>
    <scope>NUCLEOTIDE SEQUENCE [LARGE SCALE GENOMIC DNA]</scope>
    <source>
        <strain evidence="1 2">UAMH7299</strain>
    </source>
</reference>
<evidence type="ECO:0000313" key="1">
    <source>
        <dbReference type="EMBL" id="PGH16763.1"/>
    </source>
</evidence>
<dbReference type="STRING" id="1447883.A0A2B7Y6U6"/>
<dbReference type="Proteomes" id="UP000224634">
    <property type="component" value="Unassembled WGS sequence"/>
</dbReference>
<dbReference type="PANTHER" id="PTHR36091">
    <property type="entry name" value="ALTERED INHERITANCE OF MITOCHONDRIA PROTEIN 9, MITOCHONDRIAL"/>
    <property type="match status" value="1"/>
</dbReference>
<dbReference type="EMBL" id="PDNA01000071">
    <property type="protein sequence ID" value="PGH16763.1"/>
    <property type="molecule type" value="Genomic_DNA"/>
</dbReference>
<dbReference type="PANTHER" id="PTHR36091:SF2">
    <property type="entry name" value="AMINOGLYCOSIDE PHOSPHOTRANSFERASE DOMAIN-CONTAINING PROTEIN"/>
    <property type="match status" value="1"/>
</dbReference>
<keyword evidence="2" id="KW-1185">Reference proteome</keyword>
<evidence type="ECO:0008006" key="3">
    <source>
        <dbReference type="Google" id="ProtNLM"/>
    </source>
</evidence>
<dbReference type="InterPro" id="IPR051035">
    <property type="entry name" value="Mito_inheritance_9"/>
</dbReference>
<organism evidence="1 2">
    <name type="scientific">Polytolypa hystricis (strain UAMH7299)</name>
    <dbReference type="NCBI Taxonomy" id="1447883"/>
    <lineage>
        <taxon>Eukaryota</taxon>
        <taxon>Fungi</taxon>
        <taxon>Dikarya</taxon>
        <taxon>Ascomycota</taxon>
        <taxon>Pezizomycotina</taxon>
        <taxon>Eurotiomycetes</taxon>
        <taxon>Eurotiomycetidae</taxon>
        <taxon>Onygenales</taxon>
        <taxon>Onygenales incertae sedis</taxon>
        <taxon>Polytolypa</taxon>
    </lineage>
</organism>